<evidence type="ECO:0000313" key="1">
    <source>
        <dbReference type="EMBL" id="MFD2960312.1"/>
    </source>
</evidence>
<keyword evidence="2" id="KW-1185">Reference proteome</keyword>
<accession>A0ABW6ASU9</accession>
<protein>
    <submittedName>
        <fullName evidence="1">GLPGLI family protein</fullName>
    </submittedName>
</protein>
<reference evidence="2" key="1">
    <citation type="journal article" date="2019" name="Int. J. Syst. Evol. Microbiol.">
        <title>The Global Catalogue of Microorganisms (GCM) 10K type strain sequencing project: providing services to taxonomists for standard genome sequencing and annotation.</title>
        <authorList>
            <consortium name="The Broad Institute Genomics Platform"/>
            <consortium name="The Broad Institute Genome Sequencing Center for Infectious Disease"/>
            <person name="Wu L."/>
            <person name="Ma J."/>
        </authorList>
    </citation>
    <scope>NUCLEOTIDE SEQUENCE [LARGE SCALE GENOMIC DNA]</scope>
    <source>
        <strain evidence="2">KCTC 23098</strain>
    </source>
</reference>
<dbReference type="EMBL" id="JBHUPA010000001">
    <property type="protein sequence ID" value="MFD2960312.1"/>
    <property type="molecule type" value="Genomic_DNA"/>
</dbReference>
<name>A0ABW6ASU9_9SPHI</name>
<dbReference type="NCBIfam" id="TIGR01200">
    <property type="entry name" value="GLPGLI"/>
    <property type="match status" value="1"/>
</dbReference>
<dbReference type="InterPro" id="IPR005901">
    <property type="entry name" value="GLPGLI"/>
</dbReference>
<dbReference type="Proteomes" id="UP001597560">
    <property type="component" value="Unassembled WGS sequence"/>
</dbReference>
<dbReference type="RefSeq" id="WP_377608695.1">
    <property type="nucleotide sequence ID" value="NZ_JBHUPA010000001.1"/>
</dbReference>
<sequence>MKKGIKLATSIVLLLIISHLVYGQNVRFVNSGTIEYEKRVNMYAKLAKRITKRNSSWMQQIYDQYKKTQPQFNSVKATLSFSQTASLYKPIETNMPSTNSFFSNDPTIDLKKTIYTDFKNGISVSEKKLYEEIFLVEDSVRKIKWKITDETREIAGYDCRRANALVMDSIYVVAFYTDQIPVSGGPESFTGLPGMILGLALPHDNTTWFATKVSDVSIQPSPITPAKKAKKVNNAGLLSTLKESMEDWGEYAQEVFKAMML</sequence>
<proteinExistence type="predicted"/>
<organism evidence="1 2">
    <name type="scientific">Olivibacter jilunii</name>
    <dbReference type="NCBI Taxonomy" id="985016"/>
    <lineage>
        <taxon>Bacteria</taxon>
        <taxon>Pseudomonadati</taxon>
        <taxon>Bacteroidota</taxon>
        <taxon>Sphingobacteriia</taxon>
        <taxon>Sphingobacteriales</taxon>
        <taxon>Sphingobacteriaceae</taxon>
        <taxon>Olivibacter</taxon>
    </lineage>
</organism>
<comment type="caution">
    <text evidence="1">The sequence shown here is derived from an EMBL/GenBank/DDBJ whole genome shotgun (WGS) entry which is preliminary data.</text>
</comment>
<dbReference type="Pfam" id="PF09697">
    <property type="entry name" value="Porph_ging"/>
    <property type="match status" value="1"/>
</dbReference>
<evidence type="ECO:0000313" key="2">
    <source>
        <dbReference type="Proteomes" id="UP001597560"/>
    </source>
</evidence>
<gene>
    <name evidence="1" type="ORF">ACFS6J_00850</name>
</gene>